<name>V9VXE9_9RHOB</name>
<sequence length="70" mass="7858">MCPIALQRKDALFTGHDAGAQNWAMIASLIETCKLNQIEPHNYLTGVLTAIVYGHKQKNIEQLLSWSYAK</sequence>
<dbReference type="Pfam" id="PF13817">
    <property type="entry name" value="DDE_Tnp_IS66_C"/>
    <property type="match status" value="1"/>
</dbReference>
<dbReference type="PANTHER" id="PTHR33678:SF1">
    <property type="entry name" value="BLL1576 PROTEIN"/>
    <property type="match status" value="1"/>
</dbReference>
<feature type="domain" description="Transposase IS66 C-terminal" evidence="1">
    <location>
        <begin position="28"/>
        <end position="66"/>
    </location>
</feature>
<dbReference type="PATRIC" id="fig|999552.6.peg.3273"/>
<evidence type="ECO:0000259" key="1">
    <source>
        <dbReference type="Pfam" id="PF13817"/>
    </source>
</evidence>
<dbReference type="Proteomes" id="UP000018780">
    <property type="component" value="Chromosome"/>
</dbReference>
<accession>V9VXE9</accession>
<dbReference type="AlphaFoldDB" id="V9VXE9"/>
<dbReference type="EMBL" id="CP006773">
    <property type="protein sequence ID" value="AHD02050.1"/>
    <property type="molecule type" value="Genomic_DNA"/>
</dbReference>
<dbReference type="PANTHER" id="PTHR33678">
    <property type="entry name" value="BLL1576 PROTEIN"/>
    <property type="match status" value="1"/>
</dbReference>
<dbReference type="InterPro" id="IPR039552">
    <property type="entry name" value="IS66_C"/>
</dbReference>
<organism evidence="2 3">
    <name type="scientific">Leisingera methylohalidivorans DSM 14336</name>
    <dbReference type="NCBI Taxonomy" id="999552"/>
    <lineage>
        <taxon>Bacteria</taxon>
        <taxon>Pseudomonadati</taxon>
        <taxon>Pseudomonadota</taxon>
        <taxon>Alphaproteobacteria</taxon>
        <taxon>Rhodobacterales</taxon>
        <taxon>Roseobacteraceae</taxon>
        <taxon>Leisingera</taxon>
    </lineage>
</organism>
<evidence type="ECO:0000313" key="2">
    <source>
        <dbReference type="EMBL" id="AHD02050.1"/>
    </source>
</evidence>
<gene>
    <name evidence="2" type="ORF">METH_16390</name>
</gene>
<proteinExistence type="predicted"/>
<dbReference type="STRING" id="999552.METH_16390"/>
<keyword evidence="3" id="KW-1185">Reference proteome</keyword>
<dbReference type="KEGG" id="lmd:METH_16390"/>
<dbReference type="HOGENOM" id="CLU_023034_5_5_5"/>
<evidence type="ECO:0000313" key="3">
    <source>
        <dbReference type="Proteomes" id="UP000018780"/>
    </source>
</evidence>
<reference evidence="2 3" key="1">
    <citation type="submission" date="2013-09" db="EMBL/GenBank/DDBJ databases">
        <authorList>
            <consortium name="DOE Joint Genome Institute"/>
            <person name="Klenk H.-P."/>
            <person name="Huntemann M."/>
            <person name="Han J."/>
            <person name="Chen A."/>
            <person name="Kyrpides N."/>
            <person name="Mavromatis K."/>
            <person name="Markowitz V."/>
            <person name="Palaniappan K."/>
            <person name="Ivanova N."/>
            <person name="Schaumberg A."/>
            <person name="Pati A."/>
            <person name="Liolios K."/>
            <person name="Nordberg H.P."/>
            <person name="Cantor M.N."/>
            <person name="Hua S.X."/>
            <person name="Woyke T."/>
        </authorList>
    </citation>
    <scope>NUCLEOTIDE SEQUENCE [LARGE SCALE GENOMIC DNA]</scope>
    <source>
        <strain evidence="2 3">DSM 14336</strain>
    </source>
</reference>
<dbReference type="InterPro" id="IPR052344">
    <property type="entry name" value="Transposase-related"/>
</dbReference>
<protein>
    <submittedName>
        <fullName evidence="2">Transposase</fullName>
    </submittedName>
</protein>